<gene>
    <name evidence="1" type="ORF">LCGC14_0942400</name>
</gene>
<sequence length="57" mass="6280">MAYADPVTLCKRSGTTLPGWRDQTECPVCGQAITFVSAKRPGTYGMTTHRVIKKHNV</sequence>
<organism evidence="1">
    <name type="scientific">marine sediment metagenome</name>
    <dbReference type="NCBI Taxonomy" id="412755"/>
    <lineage>
        <taxon>unclassified sequences</taxon>
        <taxon>metagenomes</taxon>
        <taxon>ecological metagenomes</taxon>
    </lineage>
</organism>
<reference evidence="1" key="1">
    <citation type="journal article" date="2015" name="Nature">
        <title>Complex archaea that bridge the gap between prokaryotes and eukaryotes.</title>
        <authorList>
            <person name="Spang A."/>
            <person name="Saw J.H."/>
            <person name="Jorgensen S.L."/>
            <person name="Zaremba-Niedzwiedzka K."/>
            <person name="Martijn J."/>
            <person name="Lind A.E."/>
            <person name="van Eijk R."/>
            <person name="Schleper C."/>
            <person name="Guy L."/>
            <person name="Ettema T.J."/>
        </authorList>
    </citation>
    <scope>NUCLEOTIDE SEQUENCE</scope>
</reference>
<evidence type="ECO:0000313" key="1">
    <source>
        <dbReference type="EMBL" id="KKN19791.1"/>
    </source>
</evidence>
<dbReference type="EMBL" id="LAZR01003302">
    <property type="protein sequence ID" value="KKN19791.1"/>
    <property type="molecule type" value="Genomic_DNA"/>
</dbReference>
<proteinExistence type="predicted"/>
<comment type="caution">
    <text evidence="1">The sequence shown here is derived from an EMBL/GenBank/DDBJ whole genome shotgun (WGS) entry which is preliminary data.</text>
</comment>
<name>A0A0F9R3G5_9ZZZZ</name>
<protein>
    <submittedName>
        <fullName evidence="1">Uncharacterized protein</fullName>
    </submittedName>
</protein>
<accession>A0A0F9R3G5</accession>
<dbReference type="AlphaFoldDB" id="A0A0F9R3G5"/>